<dbReference type="EMBL" id="JAGMWT010000004">
    <property type="protein sequence ID" value="KAH7130125.1"/>
    <property type="molecule type" value="Genomic_DNA"/>
</dbReference>
<dbReference type="GO" id="GO:0004252">
    <property type="term" value="F:serine-type endopeptidase activity"/>
    <property type="evidence" value="ECO:0007669"/>
    <property type="project" value="InterPro"/>
</dbReference>
<evidence type="ECO:0000256" key="7">
    <source>
        <dbReference type="SAM" id="MobiDB-lite"/>
    </source>
</evidence>
<dbReference type="GO" id="GO:0006465">
    <property type="term" value="P:signal peptide processing"/>
    <property type="evidence" value="ECO:0007669"/>
    <property type="project" value="TreeGrafter"/>
</dbReference>
<evidence type="ECO:0000259" key="9">
    <source>
        <dbReference type="Pfam" id="PF01694"/>
    </source>
</evidence>
<dbReference type="PANTHER" id="PTHR43731:SF14">
    <property type="entry name" value="PRESENILIN-ASSOCIATED RHOMBOID-LIKE PROTEIN, MITOCHONDRIAL"/>
    <property type="match status" value="1"/>
</dbReference>
<keyword evidence="11" id="KW-1185">Reference proteome</keyword>
<dbReference type="InterPro" id="IPR022764">
    <property type="entry name" value="Peptidase_S54_rhomboid_dom"/>
</dbReference>
<dbReference type="InterPro" id="IPR035952">
    <property type="entry name" value="Rhomboid-like_sf"/>
</dbReference>
<feature type="transmembrane region" description="Helical" evidence="8">
    <location>
        <begin position="99"/>
        <end position="120"/>
    </location>
</feature>
<dbReference type="Gene3D" id="1.20.1540.10">
    <property type="entry name" value="Rhomboid-like"/>
    <property type="match status" value="1"/>
</dbReference>
<evidence type="ECO:0000256" key="8">
    <source>
        <dbReference type="SAM" id="Phobius"/>
    </source>
</evidence>
<comment type="subcellular location">
    <subcellularLocation>
        <location evidence="1">Membrane</location>
        <topology evidence="1">Multi-pass membrane protein</topology>
    </subcellularLocation>
</comment>
<keyword evidence="4" id="KW-0378">Hydrolase</keyword>
<keyword evidence="3 8" id="KW-0812">Transmembrane</keyword>
<evidence type="ECO:0000256" key="5">
    <source>
        <dbReference type="ARBA" id="ARBA00022989"/>
    </source>
</evidence>
<proteinExistence type="inferred from homology"/>
<dbReference type="PANTHER" id="PTHR43731">
    <property type="entry name" value="RHOMBOID PROTEASE"/>
    <property type="match status" value="1"/>
</dbReference>
<gene>
    <name evidence="10" type="ORF">B0J11DRAFT_457104</name>
</gene>
<feature type="transmembrane region" description="Helical" evidence="8">
    <location>
        <begin position="205"/>
        <end position="226"/>
    </location>
</feature>
<name>A0A9P9E188_9PLEO</name>
<keyword evidence="6 8" id="KW-0472">Membrane</keyword>
<evidence type="ECO:0000256" key="3">
    <source>
        <dbReference type="ARBA" id="ARBA00022692"/>
    </source>
</evidence>
<dbReference type="OrthoDB" id="10260614at2759"/>
<feature type="transmembrane region" description="Helical" evidence="8">
    <location>
        <begin position="337"/>
        <end position="357"/>
    </location>
</feature>
<feature type="domain" description="Peptidase S54 rhomboid" evidence="9">
    <location>
        <begin position="197"/>
        <end position="358"/>
    </location>
</feature>
<dbReference type="Proteomes" id="UP000700596">
    <property type="component" value="Unassembled WGS sequence"/>
</dbReference>
<reference evidence="10" key="1">
    <citation type="journal article" date="2021" name="Nat. Commun.">
        <title>Genetic determinants of endophytism in the Arabidopsis root mycobiome.</title>
        <authorList>
            <person name="Mesny F."/>
            <person name="Miyauchi S."/>
            <person name="Thiergart T."/>
            <person name="Pickel B."/>
            <person name="Atanasova L."/>
            <person name="Karlsson M."/>
            <person name="Huettel B."/>
            <person name="Barry K.W."/>
            <person name="Haridas S."/>
            <person name="Chen C."/>
            <person name="Bauer D."/>
            <person name="Andreopoulos W."/>
            <person name="Pangilinan J."/>
            <person name="LaButti K."/>
            <person name="Riley R."/>
            <person name="Lipzen A."/>
            <person name="Clum A."/>
            <person name="Drula E."/>
            <person name="Henrissat B."/>
            <person name="Kohler A."/>
            <person name="Grigoriev I.V."/>
            <person name="Martin F.M."/>
            <person name="Hacquard S."/>
        </authorList>
    </citation>
    <scope>NUCLEOTIDE SEQUENCE</scope>
    <source>
        <strain evidence="10">MPI-CAGE-CH-0243</strain>
    </source>
</reference>
<evidence type="ECO:0000256" key="6">
    <source>
        <dbReference type="ARBA" id="ARBA00023136"/>
    </source>
</evidence>
<dbReference type="Pfam" id="PF01694">
    <property type="entry name" value="Rhomboid"/>
    <property type="match status" value="1"/>
</dbReference>
<protein>
    <recommendedName>
        <fullName evidence="9">Peptidase S54 rhomboid domain-containing protein</fullName>
    </recommendedName>
</protein>
<feature type="transmembrane region" description="Helical" evidence="8">
    <location>
        <begin position="277"/>
        <end position="297"/>
    </location>
</feature>
<feature type="region of interest" description="Disordered" evidence="7">
    <location>
        <begin position="44"/>
        <end position="68"/>
    </location>
</feature>
<comment type="similarity">
    <text evidence="2">Belongs to the peptidase S54 family.</text>
</comment>
<dbReference type="AlphaFoldDB" id="A0A9P9E188"/>
<sequence length="378" mass="41864">MHLLQPAKHLGSPIGHAIRRLNSLGNHQLPCQTSIRLLRQTRLQHNRPPRHSQSEPIYNSRTQRPHIRHDPDHIVHRVPGTDQYIQDINWEAARKRAKYLRTGIFAVVFSAGIFISAAWYQAKKELHPKPAPAPAYFRGERRGPIPIQEFPRLYWSTLDPISKLSIGIIGVNGANHLYGLLLPKQWLGMWHTPVNGTYRTLVSSIFVHGGFMHLGVNMWACYNFLLPVGYSKLFEGNPAHTLSFFLASGVLSSWAQHAVTRFENAPKALAAGRVPSIAIRSGGASGALFAVFGAFCMEYPNAGVGIILLPFSVAASSFLPFVMAFDAYGMVFGIRGLNLGHAAHLSGALLGVGYSYFDGKNKIWKPLVLSFKGAMEKK</sequence>
<dbReference type="SUPFAM" id="SSF144091">
    <property type="entry name" value="Rhomboid-like"/>
    <property type="match status" value="1"/>
</dbReference>
<evidence type="ECO:0000313" key="10">
    <source>
        <dbReference type="EMBL" id="KAH7130125.1"/>
    </source>
</evidence>
<evidence type="ECO:0000313" key="11">
    <source>
        <dbReference type="Proteomes" id="UP000700596"/>
    </source>
</evidence>
<organism evidence="10 11">
    <name type="scientific">Dendryphion nanum</name>
    <dbReference type="NCBI Taxonomy" id="256645"/>
    <lineage>
        <taxon>Eukaryota</taxon>
        <taxon>Fungi</taxon>
        <taxon>Dikarya</taxon>
        <taxon>Ascomycota</taxon>
        <taxon>Pezizomycotina</taxon>
        <taxon>Dothideomycetes</taxon>
        <taxon>Pleosporomycetidae</taxon>
        <taxon>Pleosporales</taxon>
        <taxon>Torulaceae</taxon>
        <taxon>Dendryphion</taxon>
    </lineage>
</organism>
<feature type="transmembrane region" description="Helical" evidence="8">
    <location>
        <begin position="304"/>
        <end position="325"/>
    </location>
</feature>
<accession>A0A9P9E188</accession>
<comment type="caution">
    <text evidence="10">The sequence shown here is derived from an EMBL/GenBank/DDBJ whole genome shotgun (WGS) entry which is preliminary data.</text>
</comment>
<evidence type="ECO:0000256" key="2">
    <source>
        <dbReference type="ARBA" id="ARBA00009045"/>
    </source>
</evidence>
<keyword evidence="5 8" id="KW-1133">Transmembrane helix</keyword>
<evidence type="ECO:0000256" key="4">
    <source>
        <dbReference type="ARBA" id="ARBA00022801"/>
    </source>
</evidence>
<dbReference type="InterPro" id="IPR050925">
    <property type="entry name" value="Rhomboid_protease_S54"/>
</dbReference>
<dbReference type="GO" id="GO:0016020">
    <property type="term" value="C:membrane"/>
    <property type="evidence" value="ECO:0007669"/>
    <property type="project" value="UniProtKB-SubCell"/>
</dbReference>
<evidence type="ECO:0000256" key="1">
    <source>
        <dbReference type="ARBA" id="ARBA00004141"/>
    </source>
</evidence>